<feature type="region of interest" description="Disordered" evidence="1">
    <location>
        <begin position="159"/>
        <end position="281"/>
    </location>
</feature>
<dbReference type="GeneID" id="9052890"/>
<feature type="compositionally biased region" description="Polar residues" evidence="1">
    <location>
        <begin position="92"/>
        <end position="106"/>
    </location>
</feature>
<proteinExistence type="predicted"/>
<feature type="compositionally biased region" description="Basic and acidic residues" evidence="1">
    <location>
        <begin position="80"/>
        <end position="91"/>
    </location>
</feature>
<evidence type="ECO:0000256" key="1">
    <source>
        <dbReference type="SAM" id="MobiDB-lite"/>
    </source>
</evidence>
<keyword evidence="3" id="KW-1185">Reference proteome</keyword>
<accession>C5KF83</accession>
<reference evidence="2 3" key="1">
    <citation type="submission" date="2008-07" db="EMBL/GenBank/DDBJ databases">
        <authorList>
            <person name="El-Sayed N."/>
            <person name="Caler E."/>
            <person name="Inman J."/>
            <person name="Amedeo P."/>
            <person name="Hass B."/>
            <person name="Wortman J."/>
        </authorList>
    </citation>
    <scope>NUCLEOTIDE SEQUENCE [LARGE SCALE GENOMIC DNA]</scope>
    <source>
        <strain evidence="3">ATCC 50983 / TXsc</strain>
    </source>
</reference>
<feature type="compositionally biased region" description="Low complexity" evidence="1">
    <location>
        <begin position="162"/>
        <end position="171"/>
    </location>
</feature>
<protein>
    <submittedName>
        <fullName evidence="2">Uncharacterized protein</fullName>
    </submittedName>
</protein>
<dbReference type="Proteomes" id="UP000007800">
    <property type="component" value="Unassembled WGS sequence"/>
</dbReference>
<sequence length="281" mass="30510">MGCCCSSSDAQEGAGISRRYSDWSLPSVAHQENYRARLKGGSYYDGSPSGMNGGGEASVRSLVSNSNARKWSEELFEEKMANRRREREHSITRSNRGDTTSRSNRSYRGDATNRSHVGGDLTGRSYRGGGETTNRSCNRYYSGGDCTSRSALAYNYSRGDMTSRSTRSTSRMVRGEESLTSSELGGIPPQHPIRGNYTYPHIQRDTSAGGSSPGEWPGHSPMPSSLPPTVPLAARSPRGLARSPASFRRSPTASSFMPSPRSRVTLPSLPRSNLPPSRTAI</sequence>
<dbReference type="InParanoid" id="C5KF83"/>
<dbReference type="RefSeq" id="XP_002785089.1">
    <property type="nucleotide sequence ID" value="XM_002785043.1"/>
</dbReference>
<organism evidence="3">
    <name type="scientific">Perkinsus marinus (strain ATCC 50983 / TXsc)</name>
    <dbReference type="NCBI Taxonomy" id="423536"/>
    <lineage>
        <taxon>Eukaryota</taxon>
        <taxon>Sar</taxon>
        <taxon>Alveolata</taxon>
        <taxon>Perkinsozoa</taxon>
        <taxon>Perkinsea</taxon>
        <taxon>Perkinsida</taxon>
        <taxon>Perkinsidae</taxon>
        <taxon>Perkinsus</taxon>
    </lineage>
</organism>
<evidence type="ECO:0000313" key="3">
    <source>
        <dbReference type="Proteomes" id="UP000007800"/>
    </source>
</evidence>
<evidence type="ECO:0000313" key="2">
    <source>
        <dbReference type="EMBL" id="EER16885.1"/>
    </source>
</evidence>
<feature type="region of interest" description="Disordered" evidence="1">
    <location>
        <begin position="80"/>
        <end position="131"/>
    </location>
</feature>
<dbReference type="EMBL" id="GG672691">
    <property type="protein sequence ID" value="EER16885.1"/>
    <property type="molecule type" value="Genomic_DNA"/>
</dbReference>
<dbReference type="AlphaFoldDB" id="C5KF83"/>
<name>C5KF83_PERM5</name>
<gene>
    <name evidence="2" type="ORF">Pmar_PMAR004737</name>
</gene>
<feature type="compositionally biased region" description="Low complexity" evidence="1">
    <location>
        <begin position="266"/>
        <end position="281"/>
    </location>
</feature>